<keyword evidence="2" id="KW-1185">Reference proteome</keyword>
<accession>A0ABM1NK55</accession>
<feature type="transmembrane region" description="Helical" evidence="1">
    <location>
        <begin position="100"/>
        <end position="118"/>
    </location>
</feature>
<keyword evidence="1" id="KW-1133">Transmembrane helix</keyword>
<gene>
    <name evidence="3" type="primary">LOC108569940</name>
</gene>
<feature type="transmembrane region" description="Helical" evidence="1">
    <location>
        <begin position="155"/>
        <end position="173"/>
    </location>
</feature>
<feature type="transmembrane region" description="Helical" evidence="1">
    <location>
        <begin position="58"/>
        <end position="80"/>
    </location>
</feature>
<evidence type="ECO:0000313" key="3">
    <source>
        <dbReference type="RefSeq" id="XP_017787205.1"/>
    </source>
</evidence>
<name>A0ABM1NK55_NICVS</name>
<dbReference type="SUPFAM" id="SSF81321">
    <property type="entry name" value="Family A G protein-coupled receptor-like"/>
    <property type="match status" value="1"/>
</dbReference>
<keyword evidence="1" id="KW-0472">Membrane</keyword>
<reference evidence="3" key="1">
    <citation type="submission" date="2025-08" db="UniProtKB">
        <authorList>
            <consortium name="RefSeq"/>
        </authorList>
    </citation>
    <scope>IDENTIFICATION</scope>
    <source>
        <tissue evidence="3">Whole Larva</tissue>
    </source>
</reference>
<feature type="transmembrane region" description="Helical" evidence="1">
    <location>
        <begin position="222"/>
        <end position="242"/>
    </location>
</feature>
<feature type="transmembrane region" description="Helical" evidence="1">
    <location>
        <begin position="194"/>
        <end position="216"/>
    </location>
</feature>
<protein>
    <submittedName>
        <fullName evidence="3">Uncharacterized protein LOC108569940 isoform X11</fullName>
    </submittedName>
</protein>
<feature type="transmembrane region" description="Helical" evidence="1">
    <location>
        <begin position="25"/>
        <end position="46"/>
    </location>
</feature>
<proteinExistence type="predicted"/>
<organism evidence="2 3">
    <name type="scientific">Nicrophorus vespilloides</name>
    <name type="common">Boreal carrion beetle</name>
    <dbReference type="NCBI Taxonomy" id="110193"/>
    <lineage>
        <taxon>Eukaryota</taxon>
        <taxon>Metazoa</taxon>
        <taxon>Ecdysozoa</taxon>
        <taxon>Arthropoda</taxon>
        <taxon>Hexapoda</taxon>
        <taxon>Insecta</taxon>
        <taxon>Pterygota</taxon>
        <taxon>Neoptera</taxon>
        <taxon>Endopterygota</taxon>
        <taxon>Coleoptera</taxon>
        <taxon>Polyphaga</taxon>
        <taxon>Staphyliniformia</taxon>
        <taxon>Silphidae</taxon>
        <taxon>Nicrophorinae</taxon>
        <taxon>Nicrophorus</taxon>
    </lineage>
</organism>
<evidence type="ECO:0000256" key="1">
    <source>
        <dbReference type="SAM" id="Phobius"/>
    </source>
</evidence>
<feature type="transmembrane region" description="Helical" evidence="1">
    <location>
        <begin position="130"/>
        <end position="149"/>
    </location>
</feature>
<dbReference type="GeneID" id="108569940"/>
<evidence type="ECO:0000313" key="2">
    <source>
        <dbReference type="Proteomes" id="UP000695000"/>
    </source>
</evidence>
<keyword evidence="1" id="KW-0812">Transmembrane</keyword>
<dbReference type="Proteomes" id="UP000695000">
    <property type="component" value="Unplaced"/>
</dbReference>
<dbReference type="RefSeq" id="XP_017787205.1">
    <property type="nucleotide sequence ID" value="XM_017931716.1"/>
</dbReference>
<sequence length="277" mass="31481">MEPVYNESSLETDTEFGELYRYTELIGTALSLIGIVANILIITTILSSKSLQTRTYLLLLNWSIFNILFRLTSDNLLHVMLINMEINVEMICVTMNLDTMFRFAEMVFLLALISNWVLKSYKISDLVILLIFYATITSSLLVVTSLCMLDIETELIYALGGVTYLCLLINVIIKNANRFCKAKGDPLSPETVKRLNLASIYTLWTIASFIVMLSAYIFGIFIFIQISAMSTFLIPLIFILYLSKVDQTFKCSFLALINCRRLPDNPTENNNECCNNP</sequence>